<reference evidence="4" key="1">
    <citation type="journal article" date="2019" name="Int. J. Syst. Evol. Microbiol.">
        <title>The Global Catalogue of Microorganisms (GCM) 10K type strain sequencing project: providing services to taxonomists for standard genome sequencing and annotation.</title>
        <authorList>
            <consortium name="The Broad Institute Genomics Platform"/>
            <consortium name="The Broad Institute Genome Sequencing Center for Infectious Disease"/>
            <person name="Wu L."/>
            <person name="Ma J."/>
        </authorList>
    </citation>
    <scope>NUCLEOTIDE SEQUENCE [LARGE SCALE GENOMIC DNA]</scope>
    <source>
        <strain evidence="4">JCM 9651</strain>
    </source>
</reference>
<dbReference type="EMBL" id="BAAAYL010000001">
    <property type="protein sequence ID" value="GAA3379587.1"/>
    <property type="molecule type" value="Genomic_DNA"/>
</dbReference>
<evidence type="ECO:0000313" key="4">
    <source>
        <dbReference type="Proteomes" id="UP001499990"/>
    </source>
</evidence>
<dbReference type="RefSeq" id="WP_345044131.1">
    <property type="nucleotide sequence ID" value="NZ_BAAAYL010000001.1"/>
</dbReference>
<proteinExistence type="predicted"/>
<keyword evidence="2" id="KW-0804">Transcription</keyword>
<evidence type="ECO:0000256" key="2">
    <source>
        <dbReference type="ARBA" id="ARBA00023163"/>
    </source>
</evidence>
<dbReference type="Gene3D" id="1.10.10.1320">
    <property type="entry name" value="Anti-sigma factor, zinc-finger domain"/>
    <property type="match status" value="1"/>
</dbReference>
<accession>A0ABP6SLR7</accession>
<evidence type="ECO:0008006" key="5">
    <source>
        <dbReference type="Google" id="ProtNLM"/>
    </source>
</evidence>
<name>A0ABP6SLR7_9ACTN</name>
<comment type="caution">
    <text evidence="3">The sequence shown here is derived from an EMBL/GenBank/DDBJ whole genome shotgun (WGS) entry which is preliminary data.</text>
</comment>
<dbReference type="InterPro" id="IPR041916">
    <property type="entry name" value="Anti_sigma_zinc_sf"/>
</dbReference>
<organism evidence="3 4">
    <name type="scientific">Streptomyces sannanensis</name>
    <dbReference type="NCBI Taxonomy" id="285536"/>
    <lineage>
        <taxon>Bacteria</taxon>
        <taxon>Bacillati</taxon>
        <taxon>Actinomycetota</taxon>
        <taxon>Actinomycetes</taxon>
        <taxon>Kitasatosporales</taxon>
        <taxon>Streptomycetaceae</taxon>
        <taxon>Streptomyces</taxon>
    </lineage>
</organism>
<keyword evidence="4" id="KW-1185">Reference proteome</keyword>
<dbReference type="Proteomes" id="UP001499990">
    <property type="component" value="Unassembled WGS sequence"/>
</dbReference>
<evidence type="ECO:0000313" key="3">
    <source>
        <dbReference type="EMBL" id="GAA3379587.1"/>
    </source>
</evidence>
<sequence>MIEAHCLTTKDGEETAVGDCGTICELLAGHALKTLAPDEARVVGAHMTTCDACRDEHDCLAAVAAHLNLLRDALARGKGRSRRMYAVTRADCGHASPRRRRPHRAALTRQITLSQWVSRTTTSFR</sequence>
<evidence type="ECO:0000256" key="1">
    <source>
        <dbReference type="ARBA" id="ARBA00023015"/>
    </source>
</evidence>
<keyword evidence="1" id="KW-0805">Transcription regulation</keyword>
<protein>
    <recommendedName>
        <fullName evidence="5">Zf-HC2 domain-containing protein</fullName>
    </recommendedName>
</protein>
<gene>
    <name evidence="3" type="ORF">GCM10020367_63750</name>
</gene>